<keyword evidence="1" id="KW-0866">Nonsense-mediated mRNA decay</keyword>
<feature type="domain" description="DNA/RNA-binding" evidence="3">
    <location>
        <begin position="191"/>
        <end position="371"/>
    </location>
</feature>
<dbReference type="GeneID" id="108664445"/>
<dbReference type="KEGG" id="hazt:108664445"/>
<keyword evidence="4" id="KW-1185">Reference proteome</keyword>
<evidence type="ECO:0000256" key="1">
    <source>
        <dbReference type="ARBA" id="ARBA00023161"/>
    </source>
</evidence>
<dbReference type="Gene3D" id="3.40.50.1010">
    <property type="entry name" value="5'-nuclease"/>
    <property type="match status" value="1"/>
</dbReference>
<dbReference type="Proteomes" id="UP000694843">
    <property type="component" value="Unplaced"/>
</dbReference>
<dbReference type="GO" id="GO:0000184">
    <property type="term" value="P:nuclear-transcribed mRNA catabolic process, nonsense-mediated decay"/>
    <property type="evidence" value="ECO:0007669"/>
    <property type="project" value="TreeGrafter"/>
</dbReference>
<evidence type="ECO:0000259" key="3">
    <source>
        <dbReference type="Pfam" id="PF10373"/>
    </source>
</evidence>
<evidence type="ECO:0000256" key="2">
    <source>
        <dbReference type="SAM" id="MobiDB-lite"/>
    </source>
</evidence>
<feature type="compositionally biased region" description="Polar residues" evidence="2">
    <location>
        <begin position="456"/>
        <end position="467"/>
    </location>
</feature>
<feature type="compositionally biased region" description="Basic residues" evidence="2">
    <location>
        <begin position="425"/>
        <end position="439"/>
    </location>
</feature>
<evidence type="ECO:0000313" key="4">
    <source>
        <dbReference type="Proteomes" id="UP000694843"/>
    </source>
</evidence>
<feature type="region of interest" description="Disordered" evidence="2">
    <location>
        <begin position="1045"/>
        <end position="1081"/>
    </location>
</feature>
<dbReference type="RefSeq" id="XP_018006522.1">
    <property type="nucleotide sequence ID" value="XM_018151033.2"/>
</dbReference>
<name>A0A8B7MY82_HYAAZ</name>
<protein>
    <submittedName>
        <fullName evidence="5">Uncharacterized protein LOC108664445</fullName>
    </submittedName>
</protein>
<feature type="region of interest" description="Disordered" evidence="2">
    <location>
        <begin position="653"/>
        <end position="693"/>
    </location>
</feature>
<dbReference type="InterPro" id="IPR018834">
    <property type="entry name" value="DNA/RNA-bd_Est1-type"/>
</dbReference>
<feature type="compositionally biased region" description="Polar residues" evidence="2">
    <location>
        <begin position="1051"/>
        <end position="1062"/>
    </location>
</feature>
<feature type="compositionally biased region" description="Low complexity" evidence="2">
    <location>
        <begin position="682"/>
        <end position="693"/>
    </location>
</feature>
<reference evidence="5" key="1">
    <citation type="submission" date="2025-08" db="UniProtKB">
        <authorList>
            <consortium name="RefSeq"/>
        </authorList>
    </citation>
    <scope>IDENTIFICATION</scope>
    <source>
        <tissue evidence="5">Whole organism</tissue>
    </source>
</reference>
<feature type="compositionally biased region" description="Basic and acidic residues" evidence="2">
    <location>
        <begin position="915"/>
        <end position="925"/>
    </location>
</feature>
<proteinExistence type="predicted"/>
<dbReference type="OrthoDB" id="5920073at2759"/>
<feature type="compositionally biased region" description="Basic and acidic residues" evidence="2">
    <location>
        <begin position="949"/>
        <end position="968"/>
    </location>
</feature>
<feature type="compositionally biased region" description="Basic residues" evidence="2">
    <location>
        <begin position="939"/>
        <end position="948"/>
    </location>
</feature>
<dbReference type="GO" id="GO:0005697">
    <property type="term" value="C:telomerase holoenzyme complex"/>
    <property type="evidence" value="ECO:0007669"/>
    <property type="project" value="TreeGrafter"/>
</dbReference>
<dbReference type="Pfam" id="PF10373">
    <property type="entry name" value="EST1_DNA_bind"/>
    <property type="match status" value="1"/>
</dbReference>
<organism evidence="4 5">
    <name type="scientific">Hyalella azteca</name>
    <name type="common">Amphipod</name>
    <dbReference type="NCBI Taxonomy" id="294128"/>
    <lineage>
        <taxon>Eukaryota</taxon>
        <taxon>Metazoa</taxon>
        <taxon>Ecdysozoa</taxon>
        <taxon>Arthropoda</taxon>
        <taxon>Crustacea</taxon>
        <taxon>Multicrustacea</taxon>
        <taxon>Malacostraca</taxon>
        <taxon>Eumalacostraca</taxon>
        <taxon>Peracarida</taxon>
        <taxon>Amphipoda</taxon>
        <taxon>Senticaudata</taxon>
        <taxon>Talitrida</taxon>
        <taxon>Talitroidea</taxon>
        <taxon>Hyalellidae</taxon>
        <taxon>Hyalella</taxon>
    </lineage>
</organism>
<dbReference type="PANTHER" id="PTHR15696">
    <property type="entry name" value="SMG-7 SUPPRESSOR WITH MORPHOLOGICAL EFFECT ON GENITALIA PROTEIN 7"/>
    <property type="match status" value="1"/>
</dbReference>
<feature type="compositionally biased region" description="Basic and acidic residues" evidence="2">
    <location>
        <begin position="990"/>
        <end position="1000"/>
    </location>
</feature>
<feature type="compositionally biased region" description="Polar residues" evidence="2">
    <location>
        <begin position="602"/>
        <end position="612"/>
    </location>
</feature>
<evidence type="ECO:0000313" key="5">
    <source>
        <dbReference type="RefSeq" id="XP_018006522.1"/>
    </source>
</evidence>
<feature type="compositionally biased region" description="Acidic residues" evidence="2">
    <location>
        <begin position="443"/>
        <end position="454"/>
    </location>
</feature>
<dbReference type="SUPFAM" id="SSF48452">
    <property type="entry name" value="TPR-like"/>
    <property type="match status" value="1"/>
</dbReference>
<feature type="region of interest" description="Disordered" evidence="2">
    <location>
        <begin position="910"/>
        <end position="1013"/>
    </location>
</feature>
<dbReference type="InterPro" id="IPR011990">
    <property type="entry name" value="TPR-like_helical_dom_sf"/>
</dbReference>
<feature type="compositionally biased region" description="Basic and acidic residues" evidence="2">
    <location>
        <begin position="662"/>
        <end position="677"/>
    </location>
</feature>
<feature type="compositionally biased region" description="Polar residues" evidence="2">
    <location>
        <begin position="509"/>
        <end position="518"/>
    </location>
</feature>
<dbReference type="GO" id="GO:0042162">
    <property type="term" value="F:telomeric DNA binding"/>
    <property type="evidence" value="ECO:0007669"/>
    <property type="project" value="TreeGrafter"/>
</dbReference>
<accession>A0A8B7MY82</accession>
<dbReference type="InterPro" id="IPR045153">
    <property type="entry name" value="Est1/Ebs1-like"/>
</dbReference>
<gene>
    <name evidence="5" type="primary">LOC108664445</name>
</gene>
<feature type="region of interest" description="Disordered" evidence="2">
    <location>
        <begin position="400"/>
        <end position="520"/>
    </location>
</feature>
<dbReference type="GO" id="GO:0070034">
    <property type="term" value="F:telomerase RNA binding"/>
    <property type="evidence" value="ECO:0007669"/>
    <property type="project" value="TreeGrafter"/>
</dbReference>
<feature type="region of interest" description="Disordered" evidence="2">
    <location>
        <begin position="598"/>
        <end position="620"/>
    </location>
</feature>
<dbReference type="PANTHER" id="PTHR15696:SF0">
    <property type="entry name" value="TELOMERASE-BINDING PROTEIN EST1A"/>
    <property type="match status" value="1"/>
</dbReference>
<sequence length="1344" mass="148998">MELQINHKISSKMVKSLSTLDVFLKEVSDACVKMSSVEDLLTIMSKPGRLELRSQLMRRLLAKLAKANEGSKDQIAKASANEGSLESISRCDDMLWYKVYYDPLAKAKKLKKPELWDTCEAAAARLFIEEGIKFYLKLIEDLPDASIVGQKPLWHLLVHCLSHLGDLSRYYCLNLGLFSKEPTCFSSPAIYYMQALELRPKNGLIHSNLAAVLLHVEHNKCSAVLQYLSALMCKNHQQAKLLLKPILNSSVQSYQSLLNAEDFLVLRKDNFAKPCFSDTLMAVIASFLPRSYDPYQLQMVCRNFLLHFDELLKEVSSGESNSQPPVRHTEALVPQTCAIMIAVHEIQFDERGKTCSVLLASILLAILSYLNRTTRLALSTCCSPAAVAALASPSLAVALGSPGVSDESAGHASGASTPAPERAMQRRRVPRRRRRVRKRPQMDEDDSSCEEDGAESNASDDGSSVTFSDALCSSSEDSLSEAEDSGPDAIIETDSADDVDTAPRCLPEQTPNEKNGLTSPVAAENPVQEMSALQHLRLLTALDDGSVIGIDKSEHVYPTDANGKDCQAPGMLLAAKLVLSWLLSSSSVAGDIVWCDPKQDQSKGAGSQTVNDETVENNAAVRGTLRTSCNDSMPENSSAATNSSILQNGLTAENESSINHEVSARSKDEVSQQRIDKPWTCGSSNDDNNANHSSGAAQGVRIMWQELATLCNLLSLDLQRLCSEDNREDLPNLDRFMKSVKTTKAFAVDAWCEFDDLLLPEDDELHSTLPEIVPEHVLKEGPIMLCGHLSKTLERLGIHRHRYHAKADAANESGCIQPPRSILTSTEVTLIRILRLRRTVYQLTRYDGCPLKYNSTVRAFFLPPTASDSLVDHKNDYEQCYKTADGRNQTSAQGFYHTKNAVVNEYFRSKTHQSYPREKPNEGRVRCRHKLPIRDGHKPGKKYRPRPRNNRDHKVTESYNHRASHYDQQKNWPPLVGKTYRGFSNSDTKATSDEDAREILDPNSYGRRNLPDSSEATAVIAPASDEHKTPSPTSGYQKTMMLSHEERQIPSPISDSRKTPSPTVDKGISSTKTDDDPCGDAVANNGVSEMKRMEDATDEEKRNKRVANQRLLTEQWLRHELSCAPKGTAATTTPKVVVCDSLTLSHHRGLLTALMEKGSRVMVPLQVVEHLDELKRHVGAARDASRWLELQLRAPRRVGGDHPLEGRGYIRLQGPGEHLQIPGVQYPAKQHKMPWRWYQILDCCHHFARLEYSGEGNKGRCVGSLYSDNIDGKSRPSSPSSMDVAVPSLKGKKPVVTLLTGETKDAVGKLPFSVYSLAASVGTEVRFATDLQKTIVRPSNRERT</sequence>
<feature type="compositionally biased region" description="Low complexity" evidence="2">
    <location>
        <begin position="468"/>
        <end position="477"/>
    </location>
</feature>
<dbReference type="Gene3D" id="1.25.40.10">
    <property type="entry name" value="Tetratricopeptide repeat domain"/>
    <property type="match status" value="1"/>
</dbReference>